<accession>A0A8S1N5I3</accession>
<dbReference type="AlphaFoldDB" id="A0A8S1N5I3"/>
<evidence type="ECO:0000313" key="2">
    <source>
        <dbReference type="Proteomes" id="UP000688137"/>
    </source>
</evidence>
<sequence length="144" mass="17242">MNGSCWLIRRLFNQYLNEKTYTQLDKLRIYQKNKILKSKTIVKLNSQININGNIYQITINNNLILKKHQKKCNQILNSRDNHQLFKQNSNTILQFTKIKNRNLNNLENLYRYSNKKVIQKNVLDLYIQSEFQLILNIPKPISFA</sequence>
<comment type="caution">
    <text evidence="1">The sequence shown here is derived from an EMBL/GenBank/DDBJ whole genome shotgun (WGS) entry which is preliminary data.</text>
</comment>
<name>A0A8S1N5I3_PARPR</name>
<organism evidence="1 2">
    <name type="scientific">Paramecium primaurelia</name>
    <dbReference type="NCBI Taxonomy" id="5886"/>
    <lineage>
        <taxon>Eukaryota</taxon>
        <taxon>Sar</taxon>
        <taxon>Alveolata</taxon>
        <taxon>Ciliophora</taxon>
        <taxon>Intramacronucleata</taxon>
        <taxon>Oligohymenophorea</taxon>
        <taxon>Peniculida</taxon>
        <taxon>Parameciidae</taxon>
        <taxon>Paramecium</taxon>
    </lineage>
</organism>
<reference evidence="1" key="1">
    <citation type="submission" date="2021-01" db="EMBL/GenBank/DDBJ databases">
        <authorList>
            <consortium name="Genoscope - CEA"/>
            <person name="William W."/>
        </authorList>
    </citation>
    <scope>NUCLEOTIDE SEQUENCE</scope>
</reference>
<evidence type="ECO:0000313" key="1">
    <source>
        <dbReference type="EMBL" id="CAD8084996.1"/>
    </source>
</evidence>
<proteinExistence type="predicted"/>
<dbReference type="Proteomes" id="UP000688137">
    <property type="component" value="Unassembled WGS sequence"/>
</dbReference>
<dbReference type="EMBL" id="CAJJDM010000076">
    <property type="protein sequence ID" value="CAD8084996.1"/>
    <property type="molecule type" value="Genomic_DNA"/>
</dbReference>
<gene>
    <name evidence="1" type="ORF">PPRIM_AZ9-3.1.T0730093</name>
</gene>
<protein>
    <submittedName>
        <fullName evidence="1">Uncharacterized protein</fullName>
    </submittedName>
</protein>
<keyword evidence="2" id="KW-1185">Reference proteome</keyword>